<keyword evidence="3" id="KW-1185">Reference proteome</keyword>
<comment type="caution">
    <text evidence="2">The sequence shown here is derived from an EMBL/GenBank/DDBJ whole genome shotgun (WGS) entry which is preliminary data.</text>
</comment>
<dbReference type="Proteomes" id="UP000466104">
    <property type="component" value="Unassembled WGS sequence"/>
</dbReference>
<dbReference type="AlphaFoldDB" id="A0A7K0J474"/>
<proteinExistence type="predicted"/>
<accession>A0A7K0J474</accession>
<keyword evidence="1" id="KW-0472">Membrane</keyword>
<dbReference type="EMBL" id="VUMG01000001">
    <property type="protein sequence ID" value="MSS44735.1"/>
    <property type="molecule type" value="Genomic_DNA"/>
</dbReference>
<gene>
    <name evidence="2" type="ORF">FYJ43_01385</name>
</gene>
<evidence type="ECO:0000313" key="2">
    <source>
        <dbReference type="EMBL" id="MSS44735.1"/>
    </source>
</evidence>
<protein>
    <submittedName>
        <fullName evidence="2">Uncharacterized protein</fullName>
    </submittedName>
</protein>
<sequence>MLTRSSLRSIDLIVLTDAVALGLIGVCAWVILKDSSVPLAKSLGIPVASWLVAVILGLILRPFPNKRTGKVDAREMKSAVTSRTFVAFSAMTWPALILYVLAFVLPLPRASAFLGMIAHGVTLLFLLRPTDQRLERFAETWCGDDYDPANPEIDSFLHGTRSVHSN</sequence>
<name>A0A7K0J474_9ACTN</name>
<organism evidence="2 3">
    <name type="scientific">Cutibacterium porci</name>
    <dbReference type="NCBI Taxonomy" id="2605781"/>
    <lineage>
        <taxon>Bacteria</taxon>
        <taxon>Bacillati</taxon>
        <taxon>Actinomycetota</taxon>
        <taxon>Actinomycetes</taxon>
        <taxon>Propionibacteriales</taxon>
        <taxon>Propionibacteriaceae</taxon>
        <taxon>Cutibacterium</taxon>
    </lineage>
</organism>
<evidence type="ECO:0000256" key="1">
    <source>
        <dbReference type="SAM" id="Phobius"/>
    </source>
</evidence>
<reference evidence="2 3" key="1">
    <citation type="submission" date="2019-08" db="EMBL/GenBank/DDBJ databases">
        <title>In-depth cultivation of the pig gut microbiome towards novel bacterial diversity and tailored functional studies.</title>
        <authorList>
            <person name="Wylensek D."/>
            <person name="Hitch T.C.A."/>
            <person name="Clavel T."/>
        </authorList>
    </citation>
    <scope>NUCLEOTIDE SEQUENCE [LARGE SCALE GENOMIC DNA]</scope>
    <source>
        <strain evidence="2 3">WCA-380-WT-3A</strain>
    </source>
</reference>
<feature type="transmembrane region" description="Helical" evidence="1">
    <location>
        <begin position="110"/>
        <end position="127"/>
    </location>
</feature>
<keyword evidence="1" id="KW-0812">Transmembrane</keyword>
<evidence type="ECO:0000313" key="3">
    <source>
        <dbReference type="Proteomes" id="UP000466104"/>
    </source>
</evidence>
<feature type="transmembrane region" description="Helical" evidence="1">
    <location>
        <begin position="43"/>
        <end position="63"/>
    </location>
</feature>
<feature type="transmembrane region" description="Helical" evidence="1">
    <location>
        <begin position="12"/>
        <end position="31"/>
    </location>
</feature>
<keyword evidence="1" id="KW-1133">Transmembrane helix</keyword>
<feature type="transmembrane region" description="Helical" evidence="1">
    <location>
        <begin position="84"/>
        <end position="104"/>
    </location>
</feature>